<dbReference type="Proteomes" id="UP001190700">
    <property type="component" value="Unassembled WGS sequence"/>
</dbReference>
<comment type="caution">
    <text evidence="2">The sequence shown here is derived from an EMBL/GenBank/DDBJ whole genome shotgun (WGS) entry which is preliminary data.</text>
</comment>
<proteinExistence type="predicted"/>
<organism evidence="2 3">
    <name type="scientific">Cymbomonas tetramitiformis</name>
    <dbReference type="NCBI Taxonomy" id="36881"/>
    <lineage>
        <taxon>Eukaryota</taxon>
        <taxon>Viridiplantae</taxon>
        <taxon>Chlorophyta</taxon>
        <taxon>Pyramimonadophyceae</taxon>
        <taxon>Pyramimonadales</taxon>
        <taxon>Pyramimonadaceae</taxon>
        <taxon>Cymbomonas</taxon>
    </lineage>
</organism>
<evidence type="ECO:0000313" key="3">
    <source>
        <dbReference type="Proteomes" id="UP001190700"/>
    </source>
</evidence>
<dbReference type="EMBL" id="LGRX02035541">
    <property type="protein sequence ID" value="KAK3234210.1"/>
    <property type="molecule type" value="Genomic_DNA"/>
</dbReference>
<accession>A0AAE0BDY7</accession>
<reference evidence="2 3" key="1">
    <citation type="journal article" date="2015" name="Genome Biol. Evol.">
        <title>Comparative Genomics of a Bacterivorous Green Alga Reveals Evolutionary Causalities and Consequences of Phago-Mixotrophic Mode of Nutrition.</title>
        <authorList>
            <person name="Burns J.A."/>
            <person name="Paasch A."/>
            <person name="Narechania A."/>
            <person name="Kim E."/>
        </authorList>
    </citation>
    <scope>NUCLEOTIDE SEQUENCE [LARGE SCALE GENOMIC DNA]</scope>
    <source>
        <strain evidence="2 3">PLY_AMNH</strain>
    </source>
</reference>
<protein>
    <submittedName>
        <fullName evidence="2">Uncharacterized protein</fullName>
    </submittedName>
</protein>
<name>A0AAE0BDY7_9CHLO</name>
<dbReference type="AlphaFoldDB" id="A0AAE0BDY7"/>
<evidence type="ECO:0000313" key="2">
    <source>
        <dbReference type="EMBL" id="KAK3234210.1"/>
    </source>
</evidence>
<evidence type="ECO:0000256" key="1">
    <source>
        <dbReference type="SAM" id="MobiDB-lite"/>
    </source>
</evidence>
<gene>
    <name evidence="2" type="ORF">CYMTET_55523</name>
</gene>
<keyword evidence="3" id="KW-1185">Reference proteome</keyword>
<feature type="region of interest" description="Disordered" evidence="1">
    <location>
        <begin position="1"/>
        <end position="22"/>
    </location>
</feature>
<sequence>MLDEPSPWNVMEPEIDPGMRNTIDSDRDVDGDVAPNDMQDAVEAAVNSMGEILLSPPPTPIEDAVLPTVCNDESSDDEDPTTWDQHRLYAAAEEAMRKNEYWMGASNFFVKAFESSECDSADNWTEILGATNDRTSLEDDVTAAMNDVHVDVIGPMDDVHVVASLDSDMGAALFVRDDDDPEAIKVGEAVCYFMELREAQAWSRPSFDRFLKVIIFLMGGPERCRLPSSLQRMRTVIGAKHHMELAVHVCAKWCRHYPPAGPRRTWDKNEVCDQVLEVDTEGNTVRACMEKRFEVVKDESGREELRPKEWFYYFGLRNIIRRWLGDPAFGELRARADARTGEDFWTSAYAKSINAHPSVDGALFRETPIAAAVEGSDMTYFERHTMVIAPGADDCQVWNSDIGSYSMGVAVVKADDLHISARQQDKWHSMLWISRGPRQKEKNVHVLWGPFQDELLELMPGADMQPGASPHCKFEVYDAFLNKTYNLRVVLGMVSADSIMRIAMGRFIGVGGYRSDAYSVFEGTAGPDGKGMYYKGYAKKVEQTLHTVRGATTVHAWDPSLFLDKAGHDRLVALAERGGDPSMLGRHGRGALERIPYFDPMRAYAHPYGHAKLYGVVKRTLKLFLGKLKGMWTMEDFLNFVLYYAPLVFGDLLLTWNVRMDRAWQCLRRAVLYYVRGRGLPGDTTEDERRQARDQARADMLEHAVIMEEDGPLKMLTYNLRLMVVHLSRQENHLGLVLRALEFWVERGVQRAKGKVSDRNVKNRPVEAIMAVLCDNAAVEAYKRKRPNFRHIEDMVMKLWQPPDQGDTDAAAPTAPCYFLGTGCSLHTSNCSQVLPAHIQSQYETLLTETGHVVSDVNIKAFLRMSLNGEVVTSAMYPRMVVRLSHFVSIADISLAGHSQRLPTGYEHAQVICYFLMTDAESDDVILRLARIRVYKTVEDEYHGNLGVTLLARDNTMDLLVPCSTILTKVLWYDHPACNCIQAMHLCHQVRTGAY</sequence>